<dbReference type="AlphaFoldDB" id="A0A4V5N231"/>
<protein>
    <submittedName>
        <fullName evidence="1">Uncharacterized protein</fullName>
    </submittedName>
</protein>
<comment type="caution">
    <text evidence="1">The sequence shown here is derived from an EMBL/GenBank/DDBJ whole genome shotgun (WGS) entry which is preliminary data.</text>
</comment>
<name>A0A4V5N231_9ACTN</name>
<sequence>MSLAITFVLPRVSLPGGARPLLRNLMPVAVPLLLGAAEAMGTGLLGRVILSTALTSAEEALRS</sequence>
<dbReference type="Proteomes" id="UP000305778">
    <property type="component" value="Unassembled WGS sequence"/>
</dbReference>
<evidence type="ECO:0000313" key="2">
    <source>
        <dbReference type="Proteomes" id="UP000305778"/>
    </source>
</evidence>
<accession>A0A4V5N231</accession>
<gene>
    <name evidence="1" type="ORF">FCI23_07955</name>
</gene>
<dbReference type="EMBL" id="SUMC01000005">
    <property type="protein sequence ID" value="TKA12209.1"/>
    <property type="molecule type" value="Genomic_DNA"/>
</dbReference>
<organism evidence="1 2">
    <name type="scientific">Actinacidiphila oryziradicis</name>
    <dbReference type="NCBI Taxonomy" id="2571141"/>
    <lineage>
        <taxon>Bacteria</taxon>
        <taxon>Bacillati</taxon>
        <taxon>Actinomycetota</taxon>
        <taxon>Actinomycetes</taxon>
        <taxon>Kitasatosporales</taxon>
        <taxon>Streptomycetaceae</taxon>
        <taxon>Actinacidiphila</taxon>
    </lineage>
</organism>
<keyword evidence="2" id="KW-1185">Reference proteome</keyword>
<evidence type="ECO:0000313" key="1">
    <source>
        <dbReference type="EMBL" id="TKA12209.1"/>
    </source>
</evidence>
<proteinExistence type="predicted"/>
<dbReference type="RefSeq" id="WP_136722742.1">
    <property type="nucleotide sequence ID" value="NZ_SUMC01000005.1"/>
</dbReference>
<reference evidence="1 2" key="1">
    <citation type="submission" date="2019-04" db="EMBL/GenBank/DDBJ databases">
        <title>Streptomyces oryziradicis sp. nov., a novel actinomycete isolated from rhizosphere soil of rice (Oryza sativa L.).</title>
        <authorList>
            <person name="Li C."/>
        </authorList>
    </citation>
    <scope>NUCLEOTIDE SEQUENCE [LARGE SCALE GENOMIC DNA]</scope>
    <source>
        <strain evidence="1 2">NEAU-C40</strain>
    </source>
</reference>